<evidence type="ECO:0000256" key="1">
    <source>
        <dbReference type="SAM" id="Coils"/>
    </source>
</evidence>
<organism evidence="2 3">
    <name type="scientific">Latilactobacillus sakei</name>
    <name type="common">Lactobacillus sakei</name>
    <dbReference type="NCBI Taxonomy" id="1599"/>
    <lineage>
        <taxon>Bacteria</taxon>
        <taxon>Bacillati</taxon>
        <taxon>Bacillota</taxon>
        <taxon>Bacilli</taxon>
        <taxon>Lactobacillales</taxon>
        <taxon>Lactobacillaceae</taxon>
        <taxon>Latilactobacillus</taxon>
    </lineage>
</organism>
<dbReference type="Proteomes" id="UP000239650">
    <property type="component" value="Unassembled WGS sequence"/>
</dbReference>
<protein>
    <submittedName>
        <fullName evidence="2">Uncharacterized protein</fullName>
    </submittedName>
</protein>
<name>A0AAE8J3D8_LATSK</name>
<evidence type="ECO:0000313" key="2">
    <source>
        <dbReference type="EMBL" id="SPE18677.1"/>
    </source>
</evidence>
<keyword evidence="1" id="KW-0175">Coiled coil</keyword>
<accession>A0AAE8J3D8</accession>
<dbReference type="AlphaFoldDB" id="A0AAE8J3D8"/>
<dbReference type="EMBL" id="OKRC01000001">
    <property type="protein sequence ID" value="SPE18677.1"/>
    <property type="molecule type" value="Genomic_DNA"/>
</dbReference>
<comment type="caution">
    <text evidence="2">The sequence shown here is derived from an EMBL/GenBank/DDBJ whole genome shotgun (WGS) entry which is preliminary data.</text>
</comment>
<gene>
    <name evidence="2" type="ORF">LAS9267_00224</name>
</gene>
<proteinExistence type="predicted"/>
<reference evidence="2 3" key="1">
    <citation type="submission" date="2018-02" db="EMBL/GenBank/DDBJ databases">
        <authorList>
            <person name="Rodrigo-Torres L."/>
            <person name="Arahal R. D."/>
            <person name="Lucena T."/>
        </authorList>
    </citation>
    <scope>NUCLEOTIDE SEQUENCE [LARGE SCALE GENOMIC DNA]</scope>
    <source>
        <strain evidence="2 3">CECT 9267</strain>
    </source>
</reference>
<sequence>MDNYFDLKAENKLLKQENAELKQLNSKLEVIINAQREELDDLYNDLRVI</sequence>
<dbReference type="RefSeq" id="WP_157826330.1">
    <property type="nucleotide sequence ID" value="NZ_CP101642.1"/>
</dbReference>
<feature type="coiled-coil region" evidence="1">
    <location>
        <begin position="4"/>
        <end position="45"/>
    </location>
</feature>
<evidence type="ECO:0000313" key="3">
    <source>
        <dbReference type="Proteomes" id="UP000239650"/>
    </source>
</evidence>